<sequence length="64" mass="6966">MISIDMSQFYDANIGNWLAASAFFTVGFLPGKINRPDDQAYGRDTNGVPKGRTTKPAAKVAKMN</sequence>
<protein>
    <submittedName>
        <fullName evidence="2">Uncharacterized protein</fullName>
    </submittedName>
</protein>
<evidence type="ECO:0000313" key="3">
    <source>
        <dbReference type="Proteomes" id="UP000607559"/>
    </source>
</evidence>
<gene>
    <name evidence="2" type="ORF">GCM10011511_35920</name>
</gene>
<organism evidence="2 3">
    <name type="scientific">Puia dinghuensis</name>
    <dbReference type="NCBI Taxonomy" id="1792502"/>
    <lineage>
        <taxon>Bacteria</taxon>
        <taxon>Pseudomonadati</taxon>
        <taxon>Bacteroidota</taxon>
        <taxon>Chitinophagia</taxon>
        <taxon>Chitinophagales</taxon>
        <taxon>Chitinophagaceae</taxon>
        <taxon>Puia</taxon>
    </lineage>
</organism>
<feature type="region of interest" description="Disordered" evidence="1">
    <location>
        <begin position="38"/>
        <end position="64"/>
    </location>
</feature>
<proteinExistence type="predicted"/>
<comment type="caution">
    <text evidence="2">The sequence shown here is derived from an EMBL/GenBank/DDBJ whole genome shotgun (WGS) entry which is preliminary data.</text>
</comment>
<reference evidence="2" key="2">
    <citation type="submission" date="2020-09" db="EMBL/GenBank/DDBJ databases">
        <authorList>
            <person name="Sun Q."/>
            <person name="Zhou Y."/>
        </authorList>
    </citation>
    <scope>NUCLEOTIDE SEQUENCE</scope>
    <source>
        <strain evidence="2">CGMCC 1.15448</strain>
    </source>
</reference>
<reference evidence="2" key="1">
    <citation type="journal article" date="2014" name="Int. J. Syst. Evol. Microbiol.">
        <title>Complete genome sequence of Corynebacterium casei LMG S-19264T (=DSM 44701T), isolated from a smear-ripened cheese.</title>
        <authorList>
            <consortium name="US DOE Joint Genome Institute (JGI-PGF)"/>
            <person name="Walter F."/>
            <person name="Albersmeier A."/>
            <person name="Kalinowski J."/>
            <person name="Ruckert C."/>
        </authorList>
    </citation>
    <scope>NUCLEOTIDE SEQUENCE</scope>
    <source>
        <strain evidence="2">CGMCC 1.15448</strain>
    </source>
</reference>
<accession>A0A8J2XUW1</accession>
<name>A0A8J2XUW1_9BACT</name>
<dbReference type="EMBL" id="BMJC01000004">
    <property type="protein sequence ID" value="GGB09204.1"/>
    <property type="molecule type" value="Genomic_DNA"/>
</dbReference>
<evidence type="ECO:0000313" key="2">
    <source>
        <dbReference type="EMBL" id="GGB09204.1"/>
    </source>
</evidence>
<keyword evidence="3" id="KW-1185">Reference proteome</keyword>
<dbReference type="Proteomes" id="UP000607559">
    <property type="component" value="Unassembled WGS sequence"/>
</dbReference>
<evidence type="ECO:0000256" key="1">
    <source>
        <dbReference type="SAM" id="MobiDB-lite"/>
    </source>
</evidence>
<dbReference type="AlphaFoldDB" id="A0A8J2XUW1"/>